<name>A0A1G4KQ38_KOMPC</name>
<dbReference type="PANTHER" id="PTHR31441:SF2">
    <property type="entry name" value="FOLLICULIN"/>
    <property type="match status" value="1"/>
</dbReference>
<evidence type="ECO:0000259" key="1">
    <source>
        <dbReference type="PROSITE" id="PS51834"/>
    </source>
</evidence>
<dbReference type="PANTHER" id="PTHR31441">
    <property type="entry name" value="FOLLICULIN FAMILY MEMBER"/>
    <property type="match status" value="1"/>
</dbReference>
<gene>
    <name evidence="2" type="primary">LST7</name>
    <name evidence="2" type="ordered locus">PP7435_Chr2-1226</name>
</gene>
<dbReference type="GO" id="GO:1904263">
    <property type="term" value="P:positive regulation of TORC1 signaling"/>
    <property type="evidence" value="ECO:0007669"/>
    <property type="project" value="TreeGrafter"/>
</dbReference>
<dbReference type="Pfam" id="PF11704">
    <property type="entry name" value="Folliculin"/>
    <property type="match status" value="1"/>
</dbReference>
<feature type="domain" description="UDENN FLCN/SMCR8-type" evidence="1">
    <location>
        <begin position="49"/>
        <end position="217"/>
    </location>
</feature>
<keyword evidence="3" id="KW-1185">Reference proteome</keyword>
<dbReference type="Proteomes" id="UP000006853">
    <property type="component" value="Chromosome 2"/>
</dbReference>
<protein>
    <submittedName>
        <fullName evidence="2">Post-Golgi secretory pathway</fullName>
    </submittedName>
</protein>
<accession>A0A1G4KQ38</accession>
<reference evidence="2 3" key="1">
    <citation type="journal article" date="2011" name="J. Biotechnol.">
        <title>High-quality genome sequence of Pichia pastoris CBS7435.</title>
        <authorList>
            <person name="Kuberl A."/>
            <person name="Schneider J."/>
            <person name="Thallinger G.G."/>
            <person name="Anderl I."/>
            <person name="Wibberg D."/>
            <person name="Hajek T."/>
            <person name="Jaenicke S."/>
            <person name="Brinkrolf K."/>
            <person name="Goesmann A."/>
            <person name="Szczepanowski R."/>
            <person name="Puhler A."/>
            <person name="Schwab H."/>
            <person name="Glieder A."/>
            <person name="Pichler H."/>
        </authorList>
    </citation>
    <scope>NUCLEOTIDE SEQUENCE [LARGE SCALE GENOMIC DNA]</scope>
    <source>
        <strain evidence="3">ATCC 76273 / CBS 7435 / CECT 11047 / NRRL Y-11430 / Wegner 21-1</strain>
    </source>
</reference>
<evidence type="ECO:0000313" key="2">
    <source>
        <dbReference type="EMBL" id="SCV12122.1"/>
    </source>
</evidence>
<dbReference type="InterPro" id="IPR021713">
    <property type="entry name" value="Folliculin"/>
</dbReference>
<organism evidence="2 3">
    <name type="scientific">Komagataella phaffii (strain ATCC 76273 / CBS 7435 / CECT 11047 / NRRL Y-11430 / Wegner 21-1)</name>
    <name type="common">Yeast</name>
    <name type="synonym">Pichia pastoris</name>
    <dbReference type="NCBI Taxonomy" id="981350"/>
    <lineage>
        <taxon>Eukaryota</taxon>
        <taxon>Fungi</taxon>
        <taxon>Dikarya</taxon>
        <taxon>Ascomycota</taxon>
        <taxon>Saccharomycotina</taxon>
        <taxon>Pichiomycetes</taxon>
        <taxon>Pichiales</taxon>
        <taxon>Pichiaceae</taxon>
        <taxon>Komagataella</taxon>
    </lineage>
</organism>
<dbReference type="PROSITE" id="PS51834">
    <property type="entry name" value="DENN_FLCN_SMCR8"/>
    <property type="match status" value="1"/>
</dbReference>
<dbReference type="InterPro" id="IPR037520">
    <property type="entry name" value="Folliculin/SMCR8_longin"/>
</dbReference>
<sequence>MGSFIFSLAHFCETHGPTVVLNTQHIATEQHEKLISSNYDQQACESCKLQLPGGSSTLTSIDNEVTYVSTQYPTSQAKYSILRQVAIKCLSVESTSELSPVMFGDPILGFTLACIFKISDNTARGGERRYSVMIVAEDESELIHYWNIIATNFKEWIHCIKQKREQVLSRQAEQGNNEQFFRRTQLSNKNMVQLLEDPQFFVKMHVWASGVLKQLVN</sequence>
<dbReference type="GO" id="GO:0005829">
    <property type="term" value="C:cytosol"/>
    <property type="evidence" value="ECO:0007669"/>
    <property type="project" value="TreeGrafter"/>
</dbReference>
<proteinExistence type="predicted"/>
<dbReference type="GO" id="GO:0005096">
    <property type="term" value="F:GTPase activator activity"/>
    <property type="evidence" value="ECO:0007669"/>
    <property type="project" value="InterPro"/>
</dbReference>
<dbReference type="EMBL" id="FR839629">
    <property type="protein sequence ID" value="SCV12122.1"/>
    <property type="molecule type" value="Genomic_DNA"/>
</dbReference>
<dbReference type="AlphaFoldDB" id="A0A1G4KQ38"/>
<reference evidence="2 3" key="2">
    <citation type="journal article" date="2016" name="FEMS Yeast Res.">
        <title>Curation of the genome annotation of Pichia pastoris (Komagataella phaffii) CBS7435 from gene level to protein function.</title>
        <authorList>
            <person name="Valli M."/>
            <person name="Tatto N.E."/>
            <person name="Peymann A."/>
            <person name="Gruber C."/>
            <person name="Landes N."/>
            <person name="Ekker H."/>
            <person name="Thallinger G.G."/>
            <person name="Mattanovich D."/>
            <person name="Gasser B."/>
            <person name="Graf A.B."/>
        </authorList>
    </citation>
    <scope>GENOME REANNOTATION</scope>
    <source>
        <strain evidence="2 3">ATCC 76273 / CBS 7435 / CECT 11047 / NRRL Y-11430 / Wegner 21-1</strain>
    </source>
</reference>
<dbReference type="InterPro" id="IPR037521">
    <property type="entry name" value="FLCN/SMCR8_DENN"/>
</dbReference>
<evidence type="ECO:0000313" key="3">
    <source>
        <dbReference type="Proteomes" id="UP000006853"/>
    </source>
</evidence>